<keyword evidence="1" id="KW-1003">Cell membrane</keyword>
<feature type="compositionally biased region" description="Basic residues" evidence="10">
    <location>
        <begin position="99"/>
        <end position="122"/>
    </location>
</feature>
<dbReference type="GO" id="GO:0009252">
    <property type="term" value="P:peptidoglycan biosynthetic process"/>
    <property type="evidence" value="ECO:0007669"/>
    <property type="project" value="UniProtKB-KW"/>
</dbReference>
<feature type="compositionally biased region" description="Basic and acidic residues" evidence="10">
    <location>
        <begin position="71"/>
        <end position="98"/>
    </location>
</feature>
<gene>
    <name evidence="11" type="ORF">B4110_1963</name>
</gene>
<keyword evidence="2 11" id="KW-0328">Glycosyltransferase</keyword>
<dbReference type="GO" id="GO:0030288">
    <property type="term" value="C:outer membrane-bounded periplasmic space"/>
    <property type="evidence" value="ECO:0007669"/>
    <property type="project" value="TreeGrafter"/>
</dbReference>
<dbReference type="GO" id="GO:0008360">
    <property type="term" value="P:regulation of cell shape"/>
    <property type="evidence" value="ECO:0007669"/>
    <property type="project" value="UniProtKB-KW"/>
</dbReference>
<dbReference type="GO" id="GO:0071555">
    <property type="term" value="P:cell wall organization"/>
    <property type="evidence" value="ECO:0007669"/>
    <property type="project" value="UniProtKB-KW"/>
</dbReference>
<keyword evidence="9" id="KW-0961">Cell wall biogenesis/degradation</keyword>
<evidence type="ECO:0000256" key="1">
    <source>
        <dbReference type="ARBA" id="ARBA00022475"/>
    </source>
</evidence>
<evidence type="ECO:0000256" key="4">
    <source>
        <dbReference type="ARBA" id="ARBA00022692"/>
    </source>
</evidence>
<dbReference type="GO" id="GO:0008955">
    <property type="term" value="F:peptidoglycan glycosyltransferase activity"/>
    <property type="evidence" value="ECO:0007669"/>
    <property type="project" value="TreeGrafter"/>
</dbReference>
<proteinExistence type="predicted"/>
<dbReference type="InterPro" id="IPR012338">
    <property type="entry name" value="Beta-lactam/transpept-like"/>
</dbReference>
<evidence type="ECO:0000256" key="8">
    <source>
        <dbReference type="ARBA" id="ARBA00023136"/>
    </source>
</evidence>
<keyword evidence="5" id="KW-0133">Cell shape</keyword>
<keyword evidence="8" id="KW-0472">Membrane</keyword>
<name>A0A150N471_9BACL</name>
<evidence type="ECO:0000313" key="11">
    <source>
        <dbReference type="EMBL" id="KYD31547.1"/>
    </source>
</evidence>
<evidence type="ECO:0000256" key="5">
    <source>
        <dbReference type="ARBA" id="ARBA00022960"/>
    </source>
</evidence>
<evidence type="ECO:0000256" key="2">
    <source>
        <dbReference type="ARBA" id="ARBA00022676"/>
    </source>
</evidence>
<comment type="caution">
    <text evidence="11">The sequence shown here is derived from an EMBL/GenBank/DDBJ whole genome shotgun (WGS) entry which is preliminary data.</text>
</comment>
<dbReference type="PATRIC" id="fig|153151.4.peg.2252"/>
<dbReference type="InterPro" id="IPR050396">
    <property type="entry name" value="Glycosyltr_51/Transpeptidase"/>
</dbReference>
<organism evidence="11 12">
    <name type="scientific">Parageobacillus toebii</name>
    <dbReference type="NCBI Taxonomy" id="153151"/>
    <lineage>
        <taxon>Bacteria</taxon>
        <taxon>Bacillati</taxon>
        <taxon>Bacillota</taxon>
        <taxon>Bacilli</taxon>
        <taxon>Bacillales</taxon>
        <taxon>Anoxybacillaceae</taxon>
        <taxon>Parageobacillus</taxon>
    </lineage>
</organism>
<keyword evidence="6" id="KW-0573">Peptidoglycan synthesis</keyword>
<protein>
    <submittedName>
        <fullName evidence="11">Multimodular transpeptidase-transglycosylase</fullName>
        <ecNumber evidence="11">2.4.1.129</ecNumber>
    </submittedName>
</protein>
<keyword evidence="3 11" id="KW-0808">Transferase</keyword>
<dbReference type="EMBL" id="LQYW01000034">
    <property type="protein sequence ID" value="KYD31547.1"/>
    <property type="molecule type" value="Genomic_DNA"/>
</dbReference>
<keyword evidence="7" id="KW-1133">Transmembrane helix</keyword>
<dbReference type="Proteomes" id="UP000075324">
    <property type="component" value="Unassembled WGS sequence"/>
</dbReference>
<dbReference type="AlphaFoldDB" id="A0A150N471"/>
<evidence type="ECO:0000256" key="9">
    <source>
        <dbReference type="ARBA" id="ARBA00023316"/>
    </source>
</evidence>
<sequence length="122" mass="14655">MVGYTPQLVGAVWLGYDHTDERHYLRTASSQTVAVIFREIMENALEGTPAQSFAYPALKKEKKQWQQWHTQKKEKEKRKKEEEQKHERGPKEKREKEKRPHHWHDKHEKKHKEKGKGHKHGD</sequence>
<dbReference type="SUPFAM" id="SSF56601">
    <property type="entry name" value="beta-lactamase/transpeptidase-like"/>
    <property type="match status" value="1"/>
</dbReference>
<evidence type="ECO:0000256" key="3">
    <source>
        <dbReference type="ARBA" id="ARBA00022679"/>
    </source>
</evidence>
<dbReference type="PANTHER" id="PTHR32282:SF32">
    <property type="entry name" value="PENICILLIN-BINDING PROTEIN 2A"/>
    <property type="match status" value="1"/>
</dbReference>
<dbReference type="Gene3D" id="3.40.710.10">
    <property type="entry name" value="DD-peptidase/beta-lactamase superfamily"/>
    <property type="match status" value="1"/>
</dbReference>
<dbReference type="EC" id="2.4.1.129" evidence="11"/>
<evidence type="ECO:0000256" key="10">
    <source>
        <dbReference type="SAM" id="MobiDB-lite"/>
    </source>
</evidence>
<reference evidence="11 12" key="1">
    <citation type="submission" date="2016-01" db="EMBL/GenBank/DDBJ databases">
        <title>Draft Genome Sequences of Seven Thermophilic Sporeformers Isolated from Foods.</title>
        <authorList>
            <person name="Berendsen E.M."/>
            <person name="Wells-Bennik M.H."/>
            <person name="Krawcyk A.O."/>
            <person name="De Jong A."/>
            <person name="Holsappel S."/>
            <person name="Eijlander R.T."/>
            <person name="Kuipers O.P."/>
        </authorList>
    </citation>
    <scope>NUCLEOTIDE SEQUENCE [LARGE SCALE GENOMIC DNA]</scope>
    <source>
        <strain evidence="11 12">B4110</strain>
    </source>
</reference>
<keyword evidence="4" id="KW-0812">Transmembrane</keyword>
<dbReference type="PANTHER" id="PTHR32282">
    <property type="entry name" value="BINDING PROTEIN TRANSPEPTIDASE, PUTATIVE-RELATED"/>
    <property type="match status" value="1"/>
</dbReference>
<evidence type="ECO:0000256" key="6">
    <source>
        <dbReference type="ARBA" id="ARBA00022984"/>
    </source>
</evidence>
<accession>A0A150N471</accession>
<evidence type="ECO:0000256" key="7">
    <source>
        <dbReference type="ARBA" id="ARBA00022989"/>
    </source>
</evidence>
<feature type="region of interest" description="Disordered" evidence="10">
    <location>
        <begin position="59"/>
        <end position="122"/>
    </location>
</feature>
<evidence type="ECO:0000313" key="12">
    <source>
        <dbReference type="Proteomes" id="UP000075324"/>
    </source>
</evidence>